<sequence length="773" mass="87371">MDSRGNVAEEKNVSSKAIRKKVNNTVSIALKRYKIDSYILLDLDKVLNDVYCSFRPVSADYETRKELVKNLNAMAIDIYGNSEESSPVLEAYGSFVMDMFSSQSDLDVSINFGNGTSELPREKKLEILKRFAKKLRALQGEGHVKNVESIFTAKVPIVKFSDQGTGVECDLSVENKDGILNSQIVRIISQIDDRFQKLCILVKHWAKAHEVNSALHRTLNSVSITLLVALHLQTQNPPILPPFSMLFKDGIDPPNVEKRAQKFLNWGQRNQESLGRLFATFFIKLQSVEFLWRQGLCVSVLNGLWISKKWKKVGVGSISVEDFTNVSQNVARRVNGAGAKKIYSSINRTVEDIFEFLNDKVAGTDLRHRLFGKGAVVQIPPGAPLNGKTPGIHRVSGQQAVVEPRPPVPPLNGKIVGTHRKQKVFARQSVVEPLNGKIAGTHRKQKVFAQQPVVEPRPPVPPLNGKIAGTHRKQKVFAQQPVVEPRPPMPPLNGNIAGTHFRHKSFGQQAVVQPPPPVRPLIGNIAGIHFRDRLFDKQVLVEPRPLPPFNGNIAGTQFRHRSFGQQAVLEPRPPVPSLNVYSQQLHNNYRNGFSSPPEEHYNKRLCLGNSYRALEETGHWREEERYEDPRGKRNRYIGNFNEFEELREIPRFGIHSNPLDDPYRQVPLNTGTHSNPLDDSYRQVPLNAGIHSNPLDDPYRQVPLNAGTNGHLVHHRHDGRYSREEPMHVGQWHDYSRRIGPPPPQPPPPYGRVSYENYRPQNLNQPHFGRSFY</sequence>
<dbReference type="GO" id="GO:0016779">
    <property type="term" value="F:nucleotidyltransferase activity"/>
    <property type="evidence" value="ECO:0007669"/>
    <property type="project" value="TreeGrafter"/>
</dbReference>
<comment type="caution">
    <text evidence="3">The sequence shown here is derived from an EMBL/GenBank/DDBJ whole genome shotgun (WGS) entry which is preliminary data.</text>
</comment>
<dbReference type="PANTHER" id="PTHR12271:SF134">
    <property type="entry name" value="NUCLEOTIDYLTRANSFERASE FAMILY PROTEIN"/>
    <property type="match status" value="1"/>
</dbReference>
<keyword evidence="4" id="KW-1185">Reference proteome</keyword>
<dbReference type="GO" id="GO:0031123">
    <property type="term" value="P:RNA 3'-end processing"/>
    <property type="evidence" value="ECO:0007669"/>
    <property type="project" value="TreeGrafter"/>
</dbReference>
<reference evidence="3 4" key="1">
    <citation type="submission" date="2020-12" db="EMBL/GenBank/DDBJ databases">
        <title>Concerted genomic and epigenomic changes stabilize Arabidopsis allopolyploids.</title>
        <authorList>
            <person name="Chen Z."/>
        </authorList>
    </citation>
    <scope>NUCLEOTIDE SEQUENCE [LARGE SCALE GENOMIC DNA]</scope>
    <source>
        <strain evidence="3">Allo738</strain>
        <tissue evidence="3">Leaf</tissue>
    </source>
</reference>
<dbReference type="CDD" id="cd05402">
    <property type="entry name" value="NT_PAP_TUTase"/>
    <property type="match status" value="1"/>
</dbReference>
<evidence type="ECO:0000313" key="3">
    <source>
        <dbReference type="EMBL" id="KAG7559794.1"/>
    </source>
</evidence>
<evidence type="ECO:0000256" key="1">
    <source>
        <dbReference type="SAM" id="MobiDB-lite"/>
    </source>
</evidence>
<dbReference type="InterPro" id="IPR054708">
    <property type="entry name" value="MTPAP-like_central"/>
</dbReference>
<protein>
    <recommendedName>
        <fullName evidence="2">Poly(A) RNA polymerase mitochondrial-like central palm domain-containing protein</fullName>
    </recommendedName>
</protein>
<dbReference type="AlphaFoldDB" id="A0A8T1ZN06"/>
<name>A0A8T1ZN06_9BRAS</name>
<dbReference type="PANTHER" id="PTHR12271">
    <property type="entry name" value="POLY A POLYMERASE CID PAP -RELATED"/>
    <property type="match status" value="1"/>
</dbReference>
<feature type="domain" description="Poly(A) RNA polymerase mitochondrial-like central palm" evidence="2">
    <location>
        <begin position="43"/>
        <end position="190"/>
    </location>
</feature>
<proteinExistence type="predicted"/>
<accession>A0A8T1ZN06</accession>
<dbReference type="EMBL" id="JAEFBK010000010">
    <property type="protein sequence ID" value="KAG7559794.1"/>
    <property type="molecule type" value="Genomic_DNA"/>
</dbReference>
<evidence type="ECO:0000259" key="2">
    <source>
        <dbReference type="Pfam" id="PF22600"/>
    </source>
</evidence>
<feature type="region of interest" description="Disordered" evidence="1">
    <location>
        <begin position="733"/>
        <end position="773"/>
    </location>
</feature>
<dbReference type="Pfam" id="PF22600">
    <property type="entry name" value="MTPAP-like_central"/>
    <property type="match status" value="1"/>
</dbReference>
<gene>
    <name evidence="3" type="ORF">ISN45_Aa05g013760</name>
</gene>
<feature type="compositionally biased region" description="Pro residues" evidence="1">
    <location>
        <begin position="740"/>
        <end position="750"/>
    </location>
</feature>
<evidence type="ECO:0000313" key="4">
    <source>
        <dbReference type="Proteomes" id="UP000694240"/>
    </source>
</evidence>
<organism evidence="3 4">
    <name type="scientific">Arabidopsis thaliana x Arabidopsis arenosa</name>
    <dbReference type="NCBI Taxonomy" id="1240361"/>
    <lineage>
        <taxon>Eukaryota</taxon>
        <taxon>Viridiplantae</taxon>
        <taxon>Streptophyta</taxon>
        <taxon>Embryophyta</taxon>
        <taxon>Tracheophyta</taxon>
        <taxon>Spermatophyta</taxon>
        <taxon>Magnoliopsida</taxon>
        <taxon>eudicotyledons</taxon>
        <taxon>Gunneridae</taxon>
        <taxon>Pentapetalae</taxon>
        <taxon>rosids</taxon>
        <taxon>malvids</taxon>
        <taxon>Brassicales</taxon>
        <taxon>Brassicaceae</taxon>
        <taxon>Camelineae</taxon>
        <taxon>Arabidopsis</taxon>
    </lineage>
</organism>
<dbReference type="Proteomes" id="UP000694240">
    <property type="component" value="Chromosome 10"/>
</dbReference>